<reference evidence="2" key="1">
    <citation type="submission" date="2021-12" db="EMBL/GenBank/DDBJ databases">
        <authorList>
            <person name="King R."/>
        </authorList>
    </citation>
    <scope>NUCLEOTIDE SEQUENCE</scope>
</reference>
<name>A0A9P0FK36_BRAAE</name>
<dbReference type="InterPro" id="IPR050621">
    <property type="entry name" value="Tudor_domain_containing"/>
</dbReference>
<dbReference type="OrthoDB" id="6761716at2759"/>
<feature type="domain" description="Tudor" evidence="1">
    <location>
        <begin position="80"/>
        <end position="141"/>
    </location>
</feature>
<dbReference type="EMBL" id="OV121136">
    <property type="protein sequence ID" value="CAH0557702.1"/>
    <property type="molecule type" value="Genomic_DNA"/>
</dbReference>
<dbReference type="AlphaFoldDB" id="A0A9P0FK36"/>
<dbReference type="GO" id="GO:0005737">
    <property type="term" value="C:cytoplasm"/>
    <property type="evidence" value="ECO:0007669"/>
    <property type="project" value="UniProtKB-ARBA"/>
</dbReference>
<protein>
    <recommendedName>
        <fullName evidence="1">Tudor domain-containing protein</fullName>
    </recommendedName>
</protein>
<dbReference type="Gene3D" id="2.40.50.90">
    <property type="match status" value="1"/>
</dbReference>
<dbReference type="PROSITE" id="PS50304">
    <property type="entry name" value="TUDOR"/>
    <property type="match status" value="1"/>
</dbReference>
<dbReference type="Proteomes" id="UP001154078">
    <property type="component" value="Chromosome 5"/>
</dbReference>
<dbReference type="Pfam" id="PF00567">
    <property type="entry name" value="TUDOR"/>
    <property type="match status" value="1"/>
</dbReference>
<evidence type="ECO:0000259" key="1">
    <source>
        <dbReference type="PROSITE" id="PS50304"/>
    </source>
</evidence>
<evidence type="ECO:0000313" key="3">
    <source>
        <dbReference type="Proteomes" id="UP001154078"/>
    </source>
</evidence>
<keyword evidence="3" id="KW-1185">Reference proteome</keyword>
<proteinExistence type="predicted"/>
<dbReference type="PANTHER" id="PTHR22948:SF76">
    <property type="entry name" value="FI20010P1-RELATED"/>
    <property type="match status" value="1"/>
</dbReference>
<sequence>MAARHYLKHINKKIEDLKIPDFFDKETWVCGKTYDVKVSHIYSPSVIWIVTKHRELNLFFKVMNQFYHKSYKDWSLAEEKIQKGLYCTVYVDGAFYRALVKQISLTTSGVVGIKVFLIDFGSLASVTTENIFQLKESMLKLPCFCVRASLWNIKPKHVMWQQEEINRLSELVKSASTVAIVDFIDTNLKTLRIRIGLCENNLNVTDLSEKLIKECQVNSLIKKNVNKISRGKKLKYTFLVKHQYLFPSHYELENGLVPNSLTLSEQLRETVPLDKLYPFLYKYNT</sequence>
<dbReference type="InterPro" id="IPR002999">
    <property type="entry name" value="Tudor"/>
</dbReference>
<dbReference type="InterPro" id="IPR035437">
    <property type="entry name" value="SNase_OB-fold_sf"/>
</dbReference>
<dbReference type="Gene3D" id="2.30.30.140">
    <property type="match status" value="1"/>
</dbReference>
<organism evidence="2 3">
    <name type="scientific">Brassicogethes aeneus</name>
    <name type="common">Rape pollen beetle</name>
    <name type="synonym">Meligethes aeneus</name>
    <dbReference type="NCBI Taxonomy" id="1431903"/>
    <lineage>
        <taxon>Eukaryota</taxon>
        <taxon>Metazoa</taxon>
        <taxon>Ecdysozoa</taxon>
        <taxon>Arthropoda</taxon>
        <taxon>Hexapoda</taxon>
        <taxon>Insecta</taxon>
        <taxon>Pterygota</taxon>
        <taxon>Neoptera</taxon>
        <taxon>Endopterygota</taxon>
        <taxon>Coleoptera</taxon>
        <taxon>Polyphaga</taxon>
        <taxon>Cucujiformia</taxon>
        <taxon>Nitidulidae</taxon>
        <taxon>Meligethinae</taxon>
        <taxon>Brassicogethes</taxon>
    </lineage>
</organism>
<dbReference type="SUPFAM" id="SSF63748">
    <property type="entry name" value="Tudor/PWWP/MBT"/>
    <property type="match status" value="1"/>
</dbReference>
<dbReference type="PANTHER" id="PTHR22948">
    <property type="entry name" value="TUDOR DOMAIN CONTAINING PROTEIN"/>
    <property type="match status" value="1"/>
</dbReference>
<gene>
    <name evidence="2" type="ORF">MELIAE_LOCUS8358</name>
</gene>
<accession>A0A9P0FK36</accession>
<evidence type="ECO:0000313" key="2">
    <source>
        <dbReference type="EMBL" id="CAH0557702.1"/>
    </source>
</evidence>